<gene>
    <name evidence="5" type="primary">rhaS_44</name>
    <name evidence="5" type="ORF">SDC9_57865</name>
</gene>
<comment type="caution">
    <text evidence="5">The sequence shown here is derived from an EMBL/GenBank/DDBJ whole genome shotgun (WGS) entry which is preliminary data.</text>
</comment>
<dbReference type="SMART" id="SM00342">
    <property type="entry name" value="HTH_ARAC"/>
    <property type="match status" value="1"/>
</dbReference>
<evidence type="ECO:0000256" key="2">
    <source>
        <dbReference type="ARBA" id="ARBA00023125"/>
    </source>
</evidence>
<dbReference type="InterPro" id="IPR020449">
    <property type="entry name" value="Tscrpt_reg_AraC-type_HTH"/>
</dbReference>
<dbReference type="InterPro" id="IPR009057">
    <property type="entry name" value="Homeodomain-like_sf"/>
</dbReference>
<organism evidence="5">
    <name type="scientific">bioreactor metagenome</name>
    <dbReference type="NCBI Taxonomy" id="1076179"/>
    <lineage>
        <taxon>unclassified sequences</taxon>
        <taxon>metagenomes</taxon>
        <taxon>ecological metagenomes</taxon>
    </lineage>
</organism>
<dbReference type="SUPFAM" id="SSF46689">
    <property type="entry name" value="Homeodomain-like"/>
    <property type="match status" value="2"/>
</dbReference>
<proteinExistence type="predicted"/>
<evidence type="ECO:0000313" key="5">
    <source>
        <dbReference type="EMBL" id="MPM11519.1"/>
    </source>
</evidence>
<protein>
    <submittedName>
        <fullName evidence="5">HTH-type transcriptional activator RhaS</fullName>
    </submittedName>
</protein>
<dbReference type="PANTHER" id="PTHR43280:SF29">
    <property type="entry name" value="ARAC-FAMILY TRANSCRIPTIONAL REGULATOR"/>
    <property type="match status" value="1"/>
</dbReference>
<keyword evidence="2" id="KW-0238">DNA-binding</keyword>
<sequence>MEIELDRLVEHFTNISYRVAGVYHYTIEPGSSGRQKTSEFPGFIFPIGGRAQYHFDGTPYTAGRGKIVHGGADMILDKLVVGDTKWEYISVIYEIKGFEPAEISLPETHFEIVTGQNQHMTELLRRLHKTFSEPGSISAFQTEVLFRRVLEAAFVSARNQTNHGACPLYEHVTSYIQEHYMNDLSVRELAEQNGANENRLFYVFKKYTGMGPGEYLLQYRLNRAKELLITGDTAVGEIARSVGYDDPLYFSRIFKQRFGLPPSQLRAKFRNNPCIG</sequence>
<keyword evidence="3" id="KW-0804">Transcription</keyword>
<evidence type="ECO:0000259" key="4">
    <source>
        <dbReference type="PROSITE" id="PS01124"/>
    </source>
</evidence>
<dbReference type="PRINTS" id="PR00032">
    <property type="entry name" value="HTHARAC"/>
</dbReference>
<name>A0A644X614_9ZZZZ</name>
<accession>A0A644X614</accession>
<dbReference type="EMBL" id="VSSQ01001840">
    <property type="protein sequence ID" value="MPM11519.1"/>
    <property type="molecule type" value="Genomic_DNA"/>
</dbReference>
<dbReference type="GO" id="GO:0043565">
    <property type="term" value="F:sequence-specific DNA binding"/>
    <property type="evidence" value="ECO:0007669"/>
    <property type="project" value="InterPro"/>
</dbReference>
<dbReference type="Pfam" id="PF12833">
    <property type="entry name" value="HTH_18"/>
    <property type="match status" value="1"/>
</dbReference>
<reference evidence="5" key="1">
    <citation type="submission" date="2019-08" db="EMBL/GenBank/DDBJ databases">
        <authorList>
            <person name="Kucharzyk K."/>
            <person name="Murdoch R.W."/>
            <person name="Higgins S."/>
            <person name="Loffler F."/>
        </authorList>
    </citation>
    <scope>NUCLEOTIDE SEQUENCE</scope>
</reference>
<keyword evidence="1" id="KW-0805">Transcription regulation</keyword>
<dbReference type="InterPro" id="IPR018062">
    <property type="entry name" value="HTH_AraC-typ_CS"/>
</dbReference>
<dbReference type="PANTHER" id="PTHR43280">
    <property type="entry name" value="ARAC-FAMILY TRANSCRIPTIONAL REGULATOR"/>
    <property type="match status" value="1"/>
</dbReference>
<evidence type="ECO:0000256" key="1">
    <source>
        <dbReference type="ARBA" id="ARBA00023015"/>
    </source>
</evidence>
<evidence type="ECO:0000256" key="3">
    <source>
        <dbReference type="ARBA" id="ARBA00023163"/>
    </source>
</evidence>
<feature type="domain" description="HTH araC/xylS-type" evidence="4">
    <location>
        <begin position="170"/>
        <end position="268"/>
    </location>
</feature>
<dbReference type="PROSITE" id="PS00041">
    <property type="entry name" value="HTH_ARAC_FAMILY_1"/>
    <property type="match status" value="1"/>
</dbReference>
<dbReference type="AlphaFoldDB" id="A0A644X614"/>
<dbReference type="GO" id="GO:0003700">
    <property type="term" value="F:DNA-binding transcription factor activity"/>
    <property type="evidence" value="ECO:0007669"/>
    <property type="project" value="InterPro"/>
</dbReference>
<dbReference type="Gene3D" id="1.10.10.60">
    <property type="entry name" value="Homeodomain-like"/>
    <property type="match status" value="2"/>
</dbReference>
<dbReference type="InterPro" id="IPR037923">
    <property type="entry name" value="HTH-like"/>
</dbReference>
<dbReference type="PROSITE" id="PS01124">
    <property type="entry name" value="HTH_ARAC_FAMILY_2"/>
    <property type="match status" value="1"/>
</dbReference>
<dbReference type="SUPFAM" id="SSF51215">
    <property type="entry name" value="Regulatory protein AraC"/>
    <property type="match status" value="1"/>
</dbReference>
<dbReference type="InterPro" id="IPR018060">
    <property type="entry name" value="HTH_AraC"/>
</dbReference>